<feature type="compositionally biased region" description="Basic and acidic residues" evidence="1">
    <location>
        <begin position="66"/>
        <end position="79"/>
    </location>
</feature>
<sequence length="106" mass="12037">MSLFLSTCRHLSSGMLQPVRHDATCCRQNFPRRVLRLLADQNSVAGKSSTFVSALWVRPSFPVRHYPRDDRNSKGETHATTRSIPRRHRPSAPFSRQGDQPLLPQG</sequence>
<reference evidence="2 3" key="1">
    <citation type="submission" date="2017-03" db="EMBL/GenBank/DDBJ databases">
        <title>Genome of strain Rhizobium sp. CNPSo 668.</title>
        <authorList>
            <person name="Ribeiro R."/>
        </authorList>
    </citation>
    <scope>NUCLEOTIDE SEQUENCE [LARGE SCALE GENOMIC DNA]</scope>
    <source>
        <strain evidence="2 3">CNPSo 668</strain>
    </source>
</reference>
<feature type="region of interest" description="Disordered" evidence="1">
    <location>
        <begin position="63"/>
        <end position="106"/>
    </location>
</feature>
<evidence type="ECO:0000313" key="3">
    <source>
        <dbReference type="Proteomes" id="UP000197269"/>
    </source>
</evidence>
<evidence type="ECO:0000313" key="2">
    <source>
        <dbReference type="EMBL" id="OWO90037.1"/>
    </source>
</evidence>
<name>A0A246DNV6_9HYPH</name>
<protein>
    <submittedName>
        <fullName evidence="2">Uncharacterized protein</fullName>
    </submittedName>
</protein>
<evidence type="ECO:0000256" key="1">
    <source>
        <dbReference type="SAM" id="MobiDB-lite"/>
    </source>
</evidence>
<proteinExistence type="predicted"/>
<organism evidence="2 3">
    <name type="scientific">Rhizobium esperanzae</name>
    <dbReference type="NCBI Taxonomy" id="1967781"/>
    <lineage>
        <taxon>Bacteria</taxon>
        <taxon>Pseudomonadati</taxon>
        <taxon>Pseudomonadota</taxon>
        <taxon>Alphaproteobacteria</taxon>
        <taxon>Hyphomicrobiales</taxon>
        <taxon>Rhizobiaceae</taxon>
        <taxon>Rhizobium/Agrobacterium group</taxon>
        <taxon>Rhizobium</taxon>
    </lineage>
</organism>
<accession>A0A246DNV6</accession>
<dbReference type="AlphaFoldDB" id="A0A246DNV6"/>
<comment type="caution">
    <text evidence="2">The sequence shown here is derived from an EMBL/GenBank/DDBJ whole genome shotgun (WGS) entry which is preliminary data.</text>
</comment>
<dbReference type="EMBL" id="MXPU01000031">
    <property type="protein sequence ID" value="OWO90037.1"/>
    <property type="molecule type" value="Genomic_DNA"/>
</dbReference>
<dbReference type="Proteomes" id="UP000197269">
    <property type="component" value="Unassembled WGS sequence"/>
</dbReference>
<gene>
    <name evidence="2" type="ORF">B5E41_29060</name>
</gene>